<proteinExistence type="predicted"/>
<evidence type="ECO:0000256" key="1">
    <source>
        <dbReference type="ARBA" id="ARBA00022898"/>
    </source>
</evidence>
<dbReference type="InterPro" id="IPR015422">
    <property type="entry name" value="PyrdxlP-dep_Trfase_small"/>
</dbReference>
<evidence type="ECO:0000256" key="2">
    <source>
        <dbReference type="SAM" id="SignalP"/>
    </source>
</evidence>
<gene>
    <name evidence="4" type="ORF">ACFOWS_12665</name>
</gene>
<evidence type="ECO:0000313" key="4">
    <source>
        <dbReference type="EMBL" id="MFC4220997.1"/>
    </source>
</evidence>
<feature type="domain" description="Aminotransferase class V" evidence="3">
    <location>
        <begin position="97"/>
        <end position="380"/>
    </location>
</feature>
<dbReference type="PANTHER" id="PTHR43092">
    <property type="entry name" value="L-CYSTEINE DESULFHYDRASE"/>
    <property type="match status" value="1"/>
</dbReference>
<dbReference type="InterPro" id="IPR000192">
    <property type="entry name" value="Aminotrans_V_dom"/>
</dbReference>
<dbReference type="RefSeq" id="WP_379765068.1">
    <property type="nucleotide sequence ID" value="NZ_JBHSCL010000007.1"/>
</dbReference>
<keyword evidence="4" id="KW-0808">Transferase</keyword>
<dbReference type="Proteomes" id="UP001595841">
    <property type="component" value="Unassembled WGS sequence"/>
</dbReference>
<dbReference type="Gene3D" id="3.40.640.10">
    <property type="entry name" value="Type I PLP-dependent aspartate aminotransferase-like (Major domain)"/>
    <property type="match status" value="1"/>
</dbReference>
<dbReference type="Gene3D" id="3.90.1150.10">
    <property type="entry name" value="Aspartate Aminotransferase, domain 1"/>
    <property type="match status" value="1"/>
</dbReference>
<keyword evidence="5" id="KW-1185">Reference proteome</keyword>
<feature type="chain" id="PRO_5047421005" evidence="2">
    <location>
        <begin position="27"/>
        <end position="420"/>
    </location>
</feature>
<keyword evidence="4" id="KW-0032">Aminotransferase</keyword>
<keyword evidence="2" id="KW-0732">Signal</keyword>
<dbReference type="InterPro" id="IPR015424">
    <property type="entry name" value="PyrdxlP-dep_Trfase"/>
</dbReference>
<organism evidence="4 5">
    <name type="scientific">Flagellimonas marina</name>
    <dbReference type="NCBI Taxonomy" id="1775168"/>
    <lineage>
        <taxon>Bacteria</taxon>
        <taxon>Pseudomonadati</taxon>
        <taxon>Bacteroidota</taxon>
        <taxon>Flavobacteriia</taxon>
        <taxon>Flavobacteriales</taxon>
        <taxon>Flavobacteriaceae</taxon>
        <taxon>Flagellimonas</taxon>
    </lineage>
</organism>
<protein>
    <submittedName>
        <fullName evidence="4">Aminotransferase class V-fold PLP-dependent enzyme</fullName>
    </submittedName>
</protein>
<dbReference type="EMBL" id="JBHSCL010000007">
    <property type="protein sequence ID" value="MFC4220997.1"/>
    <property type="molecule type" value="Genomic_DNA"/>
</dbReference>
<name>A0ABV8PLZ2_9FLAO</name>
<keyword evidence="1" id="KW-0663">Pyridoxal phosphate</keyword>
<dbReference type="GO" id="GO:0008483">
    <property type="term" value="F:transaminase activity"/>
    <property type="evidence" value="ECO:0007669"/>
    <property type="project" value="UniProtKB-KW"/>
</dbReference>
<sequence length="420" mass="48356">MKKRQFLRYVGSAAMAAPFFPITASAQDSSAIVPYPDKNSEAFWERIRMDYRLKPEYINLENGYYNFVPTPILNKYIEHVREVNYQGSYYMRTVQWENKNKAAARVAQLVNCSEKELIITRNTTESLDLIIGGFPWKKGDEAIFAVQDYGAMQIHFEQMQKRYGMVCKKVSLPNHPKSDEEIMELYASQITPKTKLLMVCHMVNVTGQILPIRKICDMAHAHGVEVMVDGAHCVGHIKVDLAELDCDYYGSSLHKWLSTPLGAGMLYVAERHIPKIWPLLAEHEDDETKIRRLNHTGTHPVHTDLTINDCVDYMELIGMERKEERLRELQRYWSNQLRNVDNVVINTPIEPHRSCGIANVGLKNMKPHDLAKTLLNEFNVWTVAIDLENVHGCRITPNVYTTFDELDRFVSAIKTIAKRI</sequence>
<evidence type="ECO:0000313" key="5">
    <source>
        <dbReference type="Proteomes" id="UP001595841"/>
    </source>
</evidence>
<dbReference type="Pfam" id="PF00266">
    <property type="entry name" value="Aminotran_5"/>
    <property type="match status" value="1"/>
</dbReference>
<accession>A0ABV8PLZ2</accession>
<dbReference type="SUPFAM" id="SSF53383">
    <property type="entry name" value="PLP-dependent transferases"/>
    <property type="match status" value="1"/>
</dbReference>
<feature type="signal peptide" evidence="2">
    <location>
        <begin position="1"/>
        <end position="26"/>
    </location>
</feature>
<dbReference type="InterPro" id="IPR015421">
    <property type="entry name" value="PyrdxlP-dep_Trfase_major"/>
</dbReference>
<dbReference type="PANTHER" id="PTHR43092:SF6">
    <property type="entry name" value="BLR1280 PROTEIN"/>
    <property type="match status" value="1"/>
</dbReference>
<comment type="caution">
    <text evidence="4">The sequence shown here is derived from an EMBL/GenBank/DDBJ whole genome shotgun (WGS) entry which is preliminary data.</text>
</comment>
<evidence type="ECO:0000259" key="3">
    <source>
        <dbReference type="Pfam" id="PF00266"/>
    </source>
</evidence>
<reference evidence="5" key="1">
    <citation type="journal article" date="2019" name="Int. J. Syst. Evol. Microbiol.">
        <title>The Global Catalogue of Microorganisms (GCM) 10K type strain sequencing project: providing services to taxonomists for standard genome sequencing and annotation.</title>
        <authorList>
            <consortium name="The Broad Institute Genomics Platform"/>
            <consortium name="The Broad Institute Genome Sequencing Center for Infectious Disease"/>
            <person name="Wu L."/>
            <person name="Ma J."/>
        </authorList>
    </citation>
    <scope>NUCLEOTIDE SEQUENCE [LARGE SCALE GENOMIC DNA]</scope>
    <source>
        <strain evidence="5">CGMCC 1.15774</strain>
    </source>
</reference>